<accession>A0ABY7VRT8</accession>
<dbReference type="PROSITE" id="PS00149">
    <property type="entry name" value="SULFATASE_2"/>
    <property type="match status" value="1"/>
</dbReference>
<dbReference type="PROSITE" id="PS00018">
    <property type="entry name" value="EF_HAND_1"/>
    <property type="match status" value="1"/>
</dbReference>
<feature type="region of interest" description="Disordered" evidence="7">
    <location>
        <begin position="540"/>
        <end position="575"/>
    </location>
</feature>
<sequence length="575" mass="64984">MNSKLFCFISFILTGLAMSAQEKPNVLMIVFDDLNDFIGPLGGHPQAKTPHLNKLAHDSVIFANAHSNAPVCSPSRASFMRGIHPASSRNYGFKNSAQNPVLKNSKTLPQYFQENGYKTYLAGKIFHGKVKGVWDEVGVETDYGPLAYNGKKSTLHPSCPKEMSSFGALDATFARLSDVPSVAASADAPGYTGWMGGNWGQAIPFKYKSESDRDLLNDEKSVTWFKNKLGQMEKQKQREPFFMALGIIRPHTPLVVPDKYFDMFPLDSIQLSKRKENDLADTHYHQGSGKDSRGAQIYQALKANSEGSDEGLRRYTQAYLASVAFADEILGQALDALEKSAYKDNTIVVVFSDHGYQIGEKDHLWKYTLWEDSTRVPFIIKHPDYKHQAGKAVQQPISLIDVFPTLKDFCQLQGSTKLNDHGAELDGFSLKSFLDNPETEQWAGPNFAMTMTDSYRSKLPKDQHIAIRTKDFRYIHYQDGKEELYDHRRDSNEWTNLASNPEYAHIKKQLKSDMFESIKDKNTPLSTVSSKKKKIGGEQWKDTYFKKHPSADSNKDGELSWPEFNKHKKIRTTNE</sequence>
<feature type="domain" description="Sulfatase N-terminal" evidence="9">
    <location>
        <begin position="24"/>
        <end position="406"/>
    </location>
</feature>
<evidence type="ECO:0000256" key="6">
    <source>
        <dbReference type="ARBA" id="ARBA00022837"/>
    </source>
</evidence>
<dbReference type="PANTHER" id="PTHR45953:SF1">
    <property type="entry name" value="IDURONATE 2-SULFATASE"/>
    <property type="match status" value="1"/>
</dbReference>
<dbReference type="InterPro" id="IPR018247">
    <property type="entry name" value="EF_Hand_1_Ca_BS"/>
</dbReference>
<protein>
    <submittedName>
        <fullName evidence="10">Sulfatase</fullName>
    </submittedName>
</protein>
<feature type="chain" id="PRO_5047076986" evidence="8">
    <location>
        <begin position="20"/>
        <end position="575"/>
    </location>
</feature>
<dbReference type="CDD" id="cd16030">
    <property type="entry name" value="iduronate-2-sulfatase"/>
    <property type="match status" value="1"/>
</dbReference>
<comment type="similarity">
    <text evidence="2">Belongs to the sulfatase family.</text>
</comment>
<dbReference type="InterPro" id="IPR000917">
    <property type="entry name" value="Sulfatase_N"/>
</dbReference>
<dbReference type="PROSITE" id="PS00523">
    <property type="entry name" value="SULFATASE_1"/>
    <property type="match status" value="1"/>
</dbReference>
<proteinExistence type="inferred from homology"/>
<evidence type="ECO:0000256" key="3">
    <source>
        <dbReference type="ARBA" id="ARBA00022723"/>
    </source>
</evidence>
<dbReference type="Proteomes" id="UP001214250">
    <property type="component" value="Chromosome 1"/>
</dbReference>
<dbReference type="InterPro" id="IPR017850">
    <property type="entry name" value="Alkaline_phosphatase_core_sf"/>
</dbReference>
<dbReference type="InterPro" id="IPR024607">
    <property type="entry name" value="Sulfatase_CS"/>
</dbReference>
<dbReference type="EMBL" id="CP117811">
    <property type="protein sequence ID" value="WDE96920.1"/>
    <property type="molecule type" value="Genomic_DNA"/>
</dbReference>
<dbReference type="PANTHER" id="PTHR45953">
    <property type="entry name" value="IDURONATE 2-SULFATASE"/>
    <property type="match status" value="1"/>
</dbReference>
<evidence type="ECO:0000256" key="7">
    <source>
        <dbReference type="SAM" id="MobiDB-lite"/>
    </source>
</evidence>
<dbReference type="RefSeq" id="WP_274150998.1">
    <property type="nucleotide sequence ID" value="NZ_CP117811.1"/>
</dbReference>
<dbReference type="SUPFAM" id="SSF53649">
    <property type="entry name" value="Alkaline phosphatase-like"/>
    <property type="match status" value="1"/>
</dbReference>
<comment type="cofactor">
    <cofactor evidence="1">
        <name>Ca(2+)</name>
        <dbReference type="ChEBI" id="CHEBI:29108"/>
    </cofactor>
</comment>
<dbReference type="Pfam" id="PF00884">
    <property type="entry name" value="Sulfatase"/>
    <property type="match status" value="1"/>
</dbReference>
<evidence type="ECO:0000256" key="1">
    <source>
        <dbReference type="ARBA" id="ARBA00001913"/>
    </source>
</evidence>
<dbReference type="Gene3D" id="3.40.720.10">
    <property type="entry name" value="Alkaline Phosphatase, subunit A"/>
    <property type="match status" value="1"/>
</dbReference>
<reference evidence="10 11" key="1">
    <citation type="submission" date="2023-02" db="EMBL/GenBank/DDBJ databases">
        <title>Genome sequence of Lentisphaera profundi SAORIC-696.</title>
        <authorList>
            <person name="Kim e."/>
            <person name="Cho J.-C."/>
            <person name="Choi A."/>
            <person name="Kang I."/>
        </authorList>
    </citation>
    <scope>NUCLEOTIDE SEQUENCE [LARGE SCALE GENOMIC DNA]</scope>
    <source>
        <strain evidence="10 11">SAORIC-696</strain>
    </source>
</reference>
<keyword evidence="5" id="KW-0378">Hydrolase</keyword>
<feature type="compositionally biased region" description="Basic and acidic residues" evidence="7">
    <location>
        <begin position="540"/>
        <end position="558"/>
    </location>
</feature>
<keyword evidence="6" id="KW-0106">Calcium</keyword>
<keyword evidence="4 8" id="KW-0732">Signal</keyword>
<organism evidence="10 11">
    <name type="scientific">Lentisphaera profundi</name>
    <dbReference type="NCBI Taxonomy" id="1658616"/>
    <lineage>
        <taxon>Bacteria</taxon>
        <taxon>Pseudomonadati</taxon>
        <taxon>Lentisphaerota</taxon>
        <taxon>Lentisphaeria</taxon>
        <taxon>Lentisphaerales</taxon>
        <taxon>Lentisphaeraceae</taxon>
        <taxon>Lentisphaera</taxon>
    </lineage>
</organism>
<evidence type="ECO:0000313" key="11">
    <source>
        <dbReference type="Proteomes" id="UP001214250"/>
    </source>
</evidence>
<feature type="signal peptide" evidence="8">
    <location>
        <begin position="1"/>
        <end position="19"/>
    </location>
</feature>
<evidence type="ECO:0000256" key="2">
    <source>
        <dbReference type="ARBA" id="ARBA00008779"/>
    </source>
</evidence>
<evidence type="ECO:0000256" key="5">
    <source>
        <dbReference type="ARBA" id="ARBA00022801"/>
    </source>
</evidence>
<evidence type="ECO:0000256" key="4">
    <source>
        <dbReference type="ARBA" id="ARBA00022729"/>
    </source>
</evidence>
<dbReference type="InterPro" id="IPR035874">
    <property type="entry name" value="IDS"/>
</dbReference>
<evidence type="ECO:0000313" key="10">
    <source>
        <dbReference type="EMBL" id="WDE96920.1"/>
    </source>
</evidence>
<gene>
    <name evidence="10" type="ORF">PQO03_02965</name>
</gene>
<keyword evidence="3" id="KW-0479">Metal-binding</keyword>
<name>A0ABY7VRT8_9BACT</name>
<evidence type="ECO:0000256" key="8">
    <source>
        <dbReference type="SAM" id="SignalP"/>
    </source>
</evidence>
<feature type="compositionally biased region" description="Basic residues" evidence="7">
    <location>
        <begin position="566"/>
        <end position="575"/>
    </location>
</feature>
<keyword evidence="11" id="KW-1185">Reference proteome</keyword>
<evidence type="ECO:0000259" key="9">
    <source>
        <dbReference type="Pfam" id="PF00884"/>
    </source>
</evidence>